<dbReference type="PROSITE" id="PS51257">
    <property type="entry name" value="PROKAR_LIPOPROTEIN"/>
    <property type="match status" value="1"/>
</dbReference>
<evidence type="ECO:0000256" key="3">
    <source>
        <dbReference type="PIRNR" id="PIRNR001892"/>
    </source>
</evidence>
<gene>
    <name evidence="4" type="ORF">B4923_05900</name>
</gene>
<keyword evidence="5" id="KW-1185">Reference proteome</keyword>
<comment type="function">
    <text evidence="3">CyaE is necessary for transport of calmodulin-sensitive adenylate cyclase-hemolysin (cyclolysin).</text>
</comment>
<dbReference type="InterPro" id="IPR028351">
    <property type="entry name" value="CyaE"/>
</dbReference>
<comment type="subcellular location">
    <subcellularLocation>
        <location evidence="1">Cell outer membrane</location>
        <topology evidence="1">Lipid-anchor</topology>
    </subcellularLocation>
    <subcellularLocation>
        <location evidence="3">Cell outer membrane</location>
        <topology evidence="3">Peripheral membrane protein</topology>
    </subcellularLocation>
</comment>
<keyword evidence="3" id="KW-0204">Cytolysis</keyword>
<keyword evidence="3" id="KW-0354">Hemolysis</keyword>
<dbReference type="Gene3D" id="2.20.200.10">
    <property type="entry name" value="Outer membrane efflux proteins (OEP)"/>
    <property type="match status" value="1"/>
</dbReference>
<keyword evidence="3" id="KW-0813">Transport</keyword>
<dbReference type="GO" id="GO:0009279">
    <property type="term" value="C:cell outer membrane"/>
    <property type="evidence" value="ECO:0007669"/>
    <property type="project" value="UniProtKB-SubCell"/>
</dbReference>
<dbReference type="PIRSF" id="PIRSF001892">
    <property type="entry name" value="CyaE"/>
    <property type="match status" value="1"/>
</dbReference>
<dbReference type="PANTHER" id="PTHR30203:SF32">
    <property type="entry name" value="CATION EFFLUX SYSTEM PROTEIN CUSC"/>
    <property type="match status" value="1"/>
</dbReference>
<comment type="caution">
    <text evidence="4">The sequence shown here is derived from an EMBL/GenBank/DDBJ whole genome shotgun (WGS) entry which is preliminary data.</text>
</comment>
<dbReference type="OrthoDB" id="9770517at2"/>
<comment type="similarity">
    <text evidence="2 3">Belongs to the outer membrane factor (OMF) (TC 1.B.17) family.</text>
</comment>
<protein>
    <recommendedName>
        <fullName evidence="3">Protein CyaE</fullName>
    </recommendedName>
</protein>
<dbReference type="EMBL" id="QDKJ01000003">
    <property type="protein sequence ID" value="PWC14423.1"/>
    <property type="molecule type" value="Genomic_DNA"/>
</dbReference>
<dbReference type="GO" id="GO:0015562">
    <property type="term" value="F:efflux transmembrane transporter activity"/>
    <property type="evidence" value="ECO:0007669"/>
    <property type="project" value="InterPro"/>
</dbReference>
<dbReference type="GO" id="GO:0031640">
    <property type="term" value="P:killing of cells of another organism"/>
    <property type="evidence" value="ECO:0007669"/>
    <property type="project" value="UniProtKB-KW"/>
</dbReference>
<evidence type="ECO:0000256" key="2">
    <source>
        <dbReference type="ARBA" id="ARBA00007613"/>
    </source>
</evidence>
<accession>A0A2U1TYE5</accession>
<sequence>MLSHKFIVVLFPLILGGCVSLDPDYQRPDAPVPAVWPQQDVAAGTAPATTIPWRSAMIDARLRQVIDLALSDNRDLRKALADIEAARATYGIQRADLLPAVNAGLSGSRGRSLSSSSSQGNNATAITQSYEANLAVSSFELDLFGKTRSLSRAALESYLSTEAAAKTTRLTLITDTATAYIALAAARSDLLLSEQTVQSAQKSLEVTRNRQRNGVASAVDVAQAETIYQQARADIASNLTAVEQSKNALNLLVGRPVDEALLPDNLDALAQAIAPVSAGISSDVLLQRPDVLEAEHNLKSANANIGAARAAFFPSVTLTASGGTGSTALSSLFSHGAGVWSFAPSISLPLFDGGANRASLAYAEAQKKGYIASYEKAIQSAFKEVADALARKSTIDEQLSAQRDYLSASQRSYQLADSRYREGVDTYLNVLDAQRTLYSAHQSLIAAEQVRLNNLVTLYNVLGGGVSVTQ</sequence>
<evidence type="ECO:0000256" key="1">
    <source>
        <dbReference type="ARBA" id="ARBA00004459"/>
    </source>
</evidence>
<evidence type="ECO:0000313" key="5">
    <source>
        <dbReference type="Proteomes" id="UP000245138"/>
    </source>
</evidence>
<reference evidence="4 5" key="1">
    <citation type="submission" date="2018-04" db="EMBL/GenBank/DDBJ databases">
        <title>Brenneria corticis sp.nov.</title>
        <authorList>
            <person name="Li Y."/>
        </authorList>
    </citation>
    <scope>NUCLEOTIDE SEQUENCE [LARGE SCALE GENOMIC DNA]</scope>
    <source>
        <strain evidence="4 5">LMG 27715</strain>
    </source>
</reference>
<name>A0A2U1TYE5_9GAMM</name>
<keyword evidence="3" id="KW-0472">Membrane</keyword>
<dbReference type="Pfam" id="PF02321">
    <property type="entry name" value="OEP"/>
    <property type="match status" value="2"/>
</dbReference>
<proteinExistence type="inferred from homology"/>
<dbReference type="Gene3D" id="1.20.1600.10">
    <property type="entry name" value="Outer membrane efflux proteins (OEP)"/>
    <property type="match status" value="1"/>
</dbReference>
<keyword evidence="3" id="KW-0998">Cell outer membrane</keyword>
<dbReference type="AlphaFoldDB" id="A0A2U1TYE5"/>
<evidence type="ECO:0000313" key="4">
    <source>
        <dbReference type="EMBL" id="PWC14423.1"/>
    </source>
</evidence>
<dbReference type="Proteomes" id="UP000245138">
    <property type="component" value="Unassembled WGS sequence"/>
</dbReference>
<dbReference type="SUPFAM" id="SSF56954">
    <property type="entry name" value="Outer membrane efflux proteins (OEP)"/>
    <property type="match status" value="1"/>
</dbReference>
<dbReference type="PANTHER" id="PTHR30203">
    <property type="entry name" value="OUTER MEMBRANE CATION EFFLUX PROTEIN"/>
    <property type="match status" value="1"/>
</dbReference>
<organism evidence="4 5">
    <name type="scientific">Brenneria roseae subsp. americana</name>
    <dbReference type="NCBI Taxonomy" id="1508507"/>
    <lineage>
        <taxon>Bacteria</taxon>
        <taxon>Pseudomonadati</taxon>
        <taxon>Pseudomonadota</taxon>
        <taxon>Gammaproteobacteria</taxon>
        <taxon>Enterobacterales</taxon>
        <taxon>Pectobacteriaceae</taxon>
        <taxon>Brenneria</taxon>
    </lineage>
</organism>
<dbReference type="InterPro" id="IPR010131">
    <property type="entry name" value="MdtP/NodT-like"/>
</dbReference>
<dbReference type="NCBIfam" id="TIGR01845">
    <property type="entry name" value="outer_NodT"/>
    <property type="match status" value="1"/>
</dbReference>
<dbReference type="InterPro" id="IPR003423">
    <property type="entry name" value="OMP_efflux"/>
</dbReference>